<reference evidence="3" key="1">
    <citation type="journal article" date="2013" name="Genome Announc.">
        <title>Whole-Genome Sequencing of Lactobacillus shenzhenensis Strain LY-73T.</title>
        <authorList>
            <person name="Lin Z."/>
            <person name="Liu Z."/>
            <person name="Yang R."/>
            <person name="Zou Y."/>
            <person name="Wan D."/>
            <person name="Chen J."/>
            <person name="Guo M."/>
            <person name="Zhao J."/>
            <person name="Fang C."/>
            <person name="Yang R."/>
            <person name="Liu F."/>
        </authorList>
    </citation>
    <scope>NUCLEOTIDE SEQUENCE [LARGE SCALE GENOMIC DNA]</scope>
    <source>
        <strain evidence="3">LY-73</strain>
    </source>
</reference>
<protein>
    <submittedName>
        <fullName evidence="2">Uncharacterized protein</fullName>
    </submittedName>
</protein>
<evidence type="ECO:0000256" key="1">
    <source>
        <dbReference type="SAM" id="Phobius"/>
    </source>
</evidence>
<dbReference type="AlphaFoldDB" id="U4TJP6"/>
<keyword evidence="1" id="KW-0472">Membrane</keyword>
<dbReference type="EMBL" id="KI271589">
    <property type="protein sequence ID" value="ERL65056.1"/>
    <property type="molecule type" value="Genomic_DNA"/>
</dbReference>
<accession>U4TJP6</accession>
<dbReference type="InterPro" id="IPR031616">
    <property type="entry name" value="BsrE-like"/>
</dbReference>
<gene>
    <name evidence="2" type="ORF">L248_2994</name>
</gene>
<keyword evidence="3" id="KW-1185">Reference proteome</keyword>
<dbReference type="HOGENOM" id="CLU_3026677_0_0_9"/>
<evidence type="ECO:0000313" key="2">
    <source>
        <dbReference type="EMBL" id="ERL65056.1"/>
    </source>
</evidence>
<sequence>MDGGCGLALEEVTPWGLEPIQRKVFHSVDLYQVLSLMIAFGMLIATIMSDKHNEK</sequence>
<evidence type="ECO:0000313" key="3">
    <source>
        <dbReference type="Proteomes" id="UP000030647"/>
    </source>
</evidence>
<name>U4TJP6_9LACO</name>
<dbReference type="Pfam" id="PF16935">
    <property type="entry name" value="Hol_Tox"/>
    <property type="match status" value="1"/>
</dbReference>
<dbReference type="Proteomes" id="UP000030647">
    <property type="component" value="Unassembled WGS sequence"/>
</dbReference>
<keyword evidence="1" id="KW-1133">Transmembrane helix</keyword>
<dbReference type="STRING" id="1231336.L248_2994"/>
<keyword evidence="1" id="KW-0812">Transmembrane</keyword>
<proteinExistence type="predicted"/>
<organism evidence="2 3">
    <name type="scientific">Schleiferilactobacillus shenzhenensis LY-73</name>
    <dbReference type="NCBI Taxonomy" id="1231336"/>
    <lineage>
        <taxon>Bacteria</taxon>
        <taxon>Bacillati</taxon>
        <taxon>Bacillota</taxon>
        <taxon>Bacilli</taxon>
        <taxon>Lactobacillales</taxon>
        <taxon>Lactobacillaceae</taxon>
        <taxon>Schleiferilactobacillus</taxon>
    </lineage>
</organism>
<feature type="transmembrane region" description="Helical" evidence="1">
    <location>
        <begin position="30"/>
        <end position="49"/>
    </location>
</feature>